<gene>
    <name evidence="2" type="ORF">PoB_007457000</name>
</gene>
<dbReference type="Proteomes" id="UP000735302">
    <property type="component" value="Unassembled WGS sequence"/>
</dbReference>
<feature type="transmembrane region" description="Helical" evidence="1">
    <location>
        <begin position="115"/>
        <end position="135"/>
    </location>
</feature>
<protein>
    <submittedName>
        <fullName evidence="2">Uncharacterized protein</fullName>
    </submittedName>
</protein>
<dbReference type="AlphaFoldDB" id="A0AAV4DVN7"/>
<evidence type="ECO:0000256" key="1">
    <source>
        <dbReference type="SAM" id="Phobius"/>
    </source>
</evidence>
<organism evidence="2 3">
    <name type="scientific">Plakobranchus ocellatus</name>
    <dbReference type="NCBI Taxonomy" id="259542"/>
    <lineage>
        <taxon>Eukaryota</taxon>
        <taxon>Metazoa</taxon>
        <taxon>Spiralia</taxon>
        <taxon>Lophotrochozoa</taxon>
        <taxon>Mollusca</taxon>
        <taxon>Gastropoda</taxon>
        <taxon>Heterobranchia</taxon>
        <taxon>Euthyneura</taxon>
        <taxon>Panpulmonata</taxon>
        <taxon>Sacoglossa</taxon>
        <taxon>Placobranchoidea</taxon>
        <taxon>Plakobranchidae</taxon>
        <taxon>Plakobranchus</taxon>
    </lineage>
</organism>
<evidence type="ECO:0000313" key="3">
    <source>
        <dbReference type="Proteomes" id="UP000735302"/>
    </source>
</evidence>
<keyword evidence="1" id="KW-0812">Transmembrane</keyword>
<sequence>MFAMPAQNILTIPSWAIMLEREMFAMPIQHILTIPSWALMLERENVCHAAIDLISLHRHFYQCLSKCTSNKHSAIQNALWTSGGGGGGRGGRNYKSILEYLEAVRPGSSCSGDNLLIWQLIIFIAALDISLQFGFSFNIN</sequence>
<keyword evidence="1" id="KW-1133">Transmembrane helix</keyword>
<keyword evidence="1" id="KW-0472">Membrane</keyword>
<keyword evidence="3" id="KW-1185">Reference proteome</keyword>
<proteinExistence type="predicted"/>
<dbReference type="EMBL" id="BLXT01008368">
    <property type="protein sequence ID" value="GFO48065.1"/>
    <property type="molecule type" value="Genomic_DNA"/>
</dbReference>
<comment type="caution">
    <text evidence="2">The sequence shown here is derived from an EMBL/GenBank/DDBJ whole genome shotgun (WGS) entry which is preliminary data.</text>
</comment>
<accession>A0AAV4DVN7</accession>
<evidence type="ECO:0000313" key="2">
    <source>
        <dbReference type="EMBL" id="GFO48065.1"/>
    </source>
</evidence>
<reference evidence="2 3" key="1">
    <citation type="journal article" date="2021" name="Elife">
        <title>Chloroplast acquisition without the gene transfer in kleptoplastic sea slugs, Plakobranchus ocellatus.</title>
        <authorList>
            <person name="Maeda T."/>
            <person name="Takahashi S."/>
            <person name="Yoshida T."/>
            <person name="Shimamura S."/>
            <person name="Takaki Y."/>
            <person name="Nagai Y."/>
            <person name="Toyoda A."/>
            <person name="Suzuki Y."/>
            <person name="Arimoto A."/>
            <person name="Ishii H."/>
            <person name="Satoh N."/>
            <person name="Nishiyama T."/>
            <person name="Hasebe M."/>
            <person name="Maruyama T."/>
            <person name="Minagawa J."/>
            <person name="Obokata J."/>
            <person name="Shigenobu S."/>
        </authorList>
    </citation>
    <scope>NUCLEOTIDE SEQUENCE [LARGE SCALE GENOMIC DNA]</scope>
</reference>
<name>A0AAV4DVN7_9GAST</name>